<dbReference type="Gene3D" id="3.30.70.1450">
    <property type="entry name" value="Regulator of K+ conductance, C-terminal domain"/>
    <property type="match status" value="1"/>
</dbReference>
<reference evidence="7" key="2">
    <citation type="submission" date="2022-10" db="EMBL/GenBank/DDBJ databases">
        <authorList>
            <person name="Aronson H.S."/>
        </authorList>
    </citation>
    <scope>NUCLEOTIDE SEQUENCE</scope>
    <source>
        <strain evidence="7">RS19-109</strain>
    </source>
</reference>
<dbReference type="Gene3D" id="3.40.50.720">
    <property type="entry name" value="NAD(P)-binding Rossmann-like Domain"/>
    <property type="match status" value="1"/>
</dbReference>
<dbReference type="GO" id="GO:0006813">
    <property type="term" value="P:potassium ion transport"/>
    <property type="evidence" value="ECO:0007669"/>
    <property type="project" value="InterPro"/>
</dbReference>
<proteinExistence type="predicted"/>
<evidence type="ECO:0000259" key="6">
    <source>
        <dbReference type="PROSITE" id="PS51202"/>
    </source>
</evidence>
<dbReference type="Gene3D" id="1.10.287.70">
    <property type="match status" value="1"/>
</dbReference>
<keyword evidence="3" id="KW-1133">Transmembrane helix</keyword>
<comment type="subcellular location">
    <subcellularLocation>
        <location evidence="1">Cell membrane</location>
        <topology evidence="1">Multi-pass membrane protein</topology>
    </subcellularLocation>
</comment>
<feature type="transmembrane region" description="Helical" evidence="3">
    <location>
        <begin position="32"/>
        <end position="51"/>
    </location>
</feature>
<feature type="domain" description="Response regulatory" evidence="4">
    <location>
        <begin position="323"/>
        <end position="439"/>
    </location>
</feature>
<dbReference type="PANTHER" id="PTHR43833">
    <property type="entry name" value="POTASSIUM CHANNEL PROTEIN 2-RELATED-RELATED"/>
    <property type="match status" value="1"/>
</dbReference>
<accession>A0A9X4RM09</accession>
<feature type="transmembrane region" description="Helical" evidence="3">
    <location>
        <begin position="7"/>
        <end position="26"/>
    </location>
</feature>
<dbReference type="Pfam" id="PF00072">
    <property type="entry name" value="Response_reg"/>
    <property type="match status" value="1"/>
</dbReference>
<evidence type="ECO:0000259" key="5">
    <source>
        <dbReference type="PROSITE" id="PS51201"/>
    </source>
</evidence>
<evidence type="ECO:0000259" key="4">
    <source>
        <dbReference type="PROSITE" id="PS50110"/>
    </source>
</evidence>
<feature type="domain" description="RCK N-terminal" evidence="5">
    <location>
        <begin position="106"/>
        <end position="223"/>
    </location>
</feature>
<dbReference type="InterPro" id="IPR050721">
    <property type="entry name" value="Trk_Ktr_HKT_K-transport"/>
</dbReference>
<dbReference type="InterPro" id="IPR006037">
    <property type="entry name" value="RCK_C"/>
</dbReference>
<dbReference type="PROSITE" id="PS51202">
    <property type="entry name" value="RCK_C"/>
    <property type="match status" value="1"/>
</dbReference>
<gene>
    <name evidence="7" type="ORF">OLX77_06025</name>
</gene>
<reference evidence="7" key="1">
    <citation type="journal article" date="2022" name="bioRxiv">
        <title>Thiovibrio frasassiensisgen. nov., sp. nov., an autotrophic, elemental sulfur disproportionating bacterium isolated from sulfidic karst sediment, and proposal of Thiovibrionaceae fam. nov.</title>
        <authorList>
            <person name="Aronson H."/>
            <person name="Thomas C."/>
            <person name="Bhattacharyya M."/>
            <person name="Eckstein S."/>
            <person name="Jensen S."/>
            <person name="Barco R."/>
            <person name="Macalady J."/>
            <person name="Amend J."/>
        </authorList>
    </citation>
    <scope>NUCLEOTIDE SEQUENCE</scope>
    <source>
        <strain evidence="7">RS19-109</strain>
    </source>
</reference>
<dbReference type="SUPFAM" id="SSF51735">
    <property type="entry name" value="NAD(P)-binding Rossmann-fold domains"/>
    <property type="match status" value="1"/>
</dbReference>
<dbReference type="Pfam" id="PF02254">
    <property type="entry name" value="TrkA_N"/>
    <property type="match status" value="1"/>
</dbReference>
<organism evidence="7 8">
    <name type="scientific">Thiovibrio frasassiensis</name>
    <dbReference type="NCBI Taxonomy" id="2984131"/>
    <lineage>
        <taxon>Bacteria</taxon>
        <taxon>Pseudomonadati</taxon>
        <taxon>Thermodesulfobacteriota</taxon>
        <taxon>Desulfobulbia</taxon>
        <taxon>Desulfobulbales</taxon>
        <taxon>Thiovibrionaceae</taxon>
        <taxon>Thiovibrio</taxon>
    </lineage>
</organism>
<dbReference type="PROSITE" id="PS51201">
    <property type="entry name" value="RCK_N"/>
    <property type="match status" value="1"/>
</dbReference>
<dbReference type="Proteomes" id="UP001154240">
    <property type="component" value="Unassembled WGS sequence"/>
</dbReference>
<keyword evidence="3" id="KW-0472">Membrane</keyword>
<dbReference type="InterPro" id="IPR013099">
    <property type="entry name" value="K_chnl_dom"/>
</dbReference>
<dbReference type="Gene3D" id="3.40.50.2300">
    <property type="match status" value="1"/>
</dbReference>
<dbReference type="SUPFAM" id="SSF81324">
    <property type="entry name" value="Voltage-gated potassium channels"/>
    <property type="match status" value="1"/>
</dbReference>
<dbReference type="SUPFAM" id="SSF52172">
    <property type="entry name" value="CheY-like"/>
    <property type="match status" value="1"/>
</dbReference>
<evidence type="ECO:0000313" key="8">
    <source>
        <dbReference type="Proteomes" id="UP001154240"/>
    </source>
</evidence>
<feature type="domain" description="RCK C-terminal" evidence="6">
    <location>
        <begin position="238"/>
        <end position="321"/>
    </location>
</feature>
<sequence>MKPHRITWTLAGLLALLLVGIFGYMWLEDFTLIEALYMSIITLTSVGFGEVRPLSDTGRLFTTGYILLGFSGLAFASHALVGSVVESVWTGGKETKKMQKKIAQLKSHFILCGYGRVGAAAAEHFKANQVDFVIIENSAEHCQHIMEQGHLHIHGDATHEETLRAAGIKSATGLIALLNKDPDNLFVVLSARELNPTLHIISRAEDLSSEHKILRAGADNVISPFASAGIRIAEDLLVATGRQADKEPLISQWVEVQKGSSMAGITIEEVSRQMGARIFGLRRDGQDTIFPEAEISLLQGDQLLVLQDSKEPQTAGESMSPHKVVIVDDNPVILRLYSRLLQKAGFIPLPATNGQEGLALILKEKPAVAVIDFILPLLSGIEICKKIRNQPEYAEVKLLLFTADERAEIKQQALDAGADLVIRKGPESSEIIEAVQLVIKNRHSPTS</sequence>
<keyword evidence="8" id="KW-1185">Reference proteome</keyword>
<comment type="caution">
    <text evidence="7">The sequence shown here is derived from an EMBL/GenBank/DDBJ whole genome shotgun (WGS) entry which is preliminary data.</text>
</comment>
<dbReference type="InterPro" id="IPR003148">
    <property type="entry name" value="RCK_N"/>
</dbReference>
<evidence type="ECO:0000256" key="1">
    <source>
        <dbReference type="ARBA" id="ARBA00004651"/>
    </source>
</evidence>
<dbReference type="RefSeq" id="WP_307632691.1">
    <property type="nucleotide sequence ID" value="NZ_JAPHEH010000001.1"/>
</dbReference>
<dbReference type="EMBL" id="JAPHEH010000001">
    <property type="protein sequence ID" value="MDG4475718.1"/>
    <property type="molecule type" value="Genomic_DNA"/>
</dbReference>
<dbReference type="PROSITE" id="PS50110">
    <property type="entry name" value="RESPONSE_REGULATORY"/>
    <property type="match status" value="1"/>
</dbReference>
<evidence type="ECO:0000313" key="7">
    <source>
        <dbReference type="EMBL" id="MDG4475718.1"/>
    </source>
</evidence>
<keyword evidence="3" id="KW-0812">Transmembrane</keyword>
<keyword evidence="2" id="KW-0597">Phosphoprotein</keyword>
<dbReference type="GO" id="GO:0008324">
    <property type="term" value="F:monoatomic cation transmembrane transporter activity"/>
    <property type="evidence" value="ECO:0007669"/>
    <property type="project" value="InterPro"/>
</dbReference>
<evidence type="ECO:0000256" key="2">
    <source>
        <dbReference type="PROSITE-ProRule" id="PRU00169"/>
    </source>
</evidence>
<dbReference type="AlphaFoldDB" id="A0A9X4RM09"/>
<dbReference type="InterPro" id="IPR036721">
    <property type="entry name" value="RCK_C_sf"/>
</dbReference>
<feature type="transmembrane region" description="Helical" evidence="3">
    <location>
        <begin position="63"/>
        <end position="85"/>
    </location>
</feature>
<dbReference type="Pfam" id="PF02080">
    <property type="entry name" value="TrkA_C"/>
    <property type="match status" value="1"/>
</dbReference>
<dbReference type="PANTHER" id="PTHR43833:SF9">
    <property type="entry name" value="POTASSIUM CHANNEL PROTEIN YUGO-RELATED"/>
    <property type="match status" value="1"/>
</dbReference>
<dbReference type="InterPro" id="IPR036291">
    <property type="entry name" value="NAD(P)-bd_dom_sf"/>
</dbReference>
<dbReference type="Pfam" id="PF07885">
    <property type="entry name" value="Ion_trans_2"/>
    <property type="match status" value="1"/>
</dbReference>
<dbReference type="InterPro" id="IPR011006">
    <property type="entry name" value="CheY-like_superfamily"/>
</dbReference>
<dbReference type="SUPFAM" id="SSF116726">
    <property type="entry name" value="TrkA C-terminal domain-like"/>
    <property type="match status" value="1"/>
</dbReference>
<name>A0A9X4RM09_9BACT</name>
<protein>
    <submittedName>
        <fullName evidence="7">NAD-binding protein</fullName>
    </submittedName>
</protein>
<dbReference type="InterPro" id="IPR001789">
    <property type="entry name" value="Sig_transdc_resp-reg_receiver"/>
</dbReference>
<dbReference type="GO" id="GO:0000160">
    <property type="term" value="P:phosphorelay signal transduction system"/>
    <property type="evidence" value="ECO:0007669"/>
    <property type="project" value="InterPro"/>
</dbReference>
<feature type="modified residue" description="4-aspartylphosphate" evidence="2">
    <location>
        <position position="372"/>
    </location>
</feature>
<dbReference type="SMART" id="SM00448">
    <property type="entry name" value="REC"/>
    <property type="match status" value="1"/>
</dbReference>
<dbReference type="GO" id="GO:0005886">
    <property type="term" value="C:plasma membrane"/>
    <property type="evidence" value="ECO:0007669"/>
    <property type="project" value="UniProtKB-SubCell"/>
</dbReference>
<evidence type="ECO:0000256" key="3">
    <source>
        <dbReference type="SAM" id="Phobius"/>
    </source>
</evidence>